<keyword evidence="1" id="KW-0862">Zinc</keyword>
<dbReference type="Gene3D" id="1.10.340.30">
    <property type="entry name" value="Hypothetical protein, domain 2"/>
    <property type="match status" value="1"/>
</dbReference>
<dbReference type="EMBL" id="SOBT01000008">
    <property type="protein sequence ID" value="TDU31533.1"/>
    <property type="molecule type" value="Genomic_DNA"/>
</dbReference>
<dbReference type="InterPro" id="IPR005019">
    <property type="entry name" value="Adenine_glyco"/>
</dbReference>
<dbReference type="SUPFAM" id="SSF48150">
    <property type="entry name" value="DNA-glycosylase"/>
    <property type="match status" value="1"/>
</dbReference>
<name>A0A4S3K551_9GAMM</name>
<protein>
    <submittedName>
        <fullName evidence="2">DNA-3-methyladenine glycosylase I</fullName>
    </submittedName>
</protein>
<keyword evidence="3" id="KW-1185">Reference proteome</keyword>
<dbReference type="Pfam" id="PF03352">
    <property type="entry name" value="Adenine_glyco"/>
    <property type="match status" value="1"/>
</dbReference>
<feature type="binding site" evidence="1">
    <location>
        <position position="179"/>
    </location>
    <ligand>
        <name>Zn(2+)</name>
        <dbReference type="ChEBI" id="CHEBI:29105"/>
    </ligand>
</feature>
<keyword evidence="1" id="KW-0479">Metal-binding</keyword>
<dbReference type="GO" id="GO:0006284">
    <property type="term" value="P:base-excision repair"/>
    <property type="evidence" value="ECO:0007669"/>
    <property type="project" value="InterPro"/>
</dbReference>
<dbReference type="InterPro" id="IPR052891">
    <property type="entry name" value="DNA-3mA_glycosylase"/>
</dbReference>
<feature type="binding site" evidence="1">
    <location>
        <position position="183"/>
    </location>
    <ligand>
        <name>Zn(2+)</name>
        <dbReference type="ChEBI" id="CHEBI:29105"/>
    </ligand>
</feature>
<gene>
    <name evidence="2" type="ORF">DFR24_0903</name>
</gene>
<sequence length="195" mass="22306">MAVEKVRCGWCLGSDAYKAYHDEEWGRAQHDDGVLFEFLILEGAQAGLSWSTILGKRDGYRRVFAKFDATKLARWDDDCLEKALLDTGIVRNRLKVWSVRTNARAFLAVQKEFGSFDRYLWNWVDGKPVLNARKDLKEVPARTELSDRISKDLLKRGFKFVGSTIIYAYLQAMGVVNDHVVDCHRYPRKAARAAG</sequence>
<dbReference type="Proteomes" id="UP000295341">
    <property type="component" value="Unassembled WGS sequence"/>
</dbReference>
<dbReference type="PANTHER" id="PTHR30037">
    <property type="entry name" value="DNA-3-METHYLADENINE GLYCOSYLASE 1"/>
    <property type="match status" value="1"/>
</dbReference>
<comment type="caution">
    <text evidence="2">The sequence shown here is derived from an EMBL/GenBank/DDBJ whole genome shotgun (WGS) entry which is preliminary data.</text>
</comment>
<dbReference type="AlphaFoldDB" id="A0A4S3K551"/>
<evidence type="ECO:0000256" key="1">
    <source>
        <dbReference type="PIRSR" id="PIRSR605019-1"/>
    </source>
</evidence>
<feature type="binding site" evidence="1">
    <location>
        <position position="8"/>
    </location>
    <ligand>
        <name>Zn(2+)</name>
        <dbReference type="ChEBI" id="CHEBI:29105"/>
    </ligand>
</feature>
<dbReference type="PANTHER" id="PTHR30037:SF4">
    <property type="entry name" value="DNA-3-METHYLADENINE GLYCOSYLASE I"/>
    <property type="match status" value="1"/>
</dbReference>
<evidence type="ECO:0000313" key="3">
    <source>
        <dbReference type="Proteomes" id="UP000295341"/>
    </source>
</evidence>
<proteinExistence type="predicted"/>
<dbReference type="RefSeq" id="WP_133880108.1">
    <property type="nucleotide sequence ID" value="NZ_MWIN01000012.1"/>
</dbReference>
<reference evidence="2 3" key="1">
    <citation type="submission" date="2019-03" db="EMBL/GenBank/DDBJ databases">
        <title>Genomic Encyclopedia of Type Strains, Phase IV (KMG-IV): sequencing the most valuable type-strain genomes for metagenomic binning, comparative biology and taxonomic classification.</title>
        <authorList>
            <person name="Goeker M."/>
        </authorList>
    </citation>
    <scope>NUCLEOTIDE SEQUENCE [LARGE SCALE GENOMIC DNA]</scope>
    <source>
        <strain evidence="2 3">DSM 26377</strain>
    </source>
</reference>
<dbReference type="GO" id="GO:0008725">
    <property type="term" value="F:DNA-3-methyladenine glycosylase activity"/>
    <property type="evidence" value="ECO:0007669"/>
    <property type="project" value="InterPro"/>
</dbReference>
<evidence type="ECO:0000313" key="2">
    <source>
        <dbReference type="EMBL" id="TDU31533.1"/>
    </source>
</evidence>
<accession>A0A4S3K551</accession>
<dbReference type="InterPro" id="IPR011257">
    <property type="entry name" value="DNA_glycosylase"/>
</dbReference>
<dbReference type="GO" id="GO:0046872">
    <property type="term" value="F:metal ion binding"/>
    <property type="evidence" value="ECO:0007669"/>
    <property type="project" value="UniProtKB-KW"/>
</dbReference>
<feature type="binding site" evidence="1">
    <location>
        <position position="21"/>
    </location>
    <ligand>
        <name>Zn(2+)</name>
        <dbReference type="ChEBI" id="CHEBI:29105"/>
    </ligand>
</feature>
<dbReference type="OrthoDB" id="9807664at2"/>
<organism evidence="2 3">
    <name type="scientific">Panacagrimonas perspica</name>
    <dbReference type="NCBI Taxonomy" id="381431"/>
    <lineage>
        <taxon>Bacteria</taxon>
        <taxon>Pseudomonadati</taxon>
        <taxon>Pseudomonadota</taxon>
        <taxon>Gammaproteobacteria</taxon>
        <taxon>Nevskiales</taxon>
        <taxon>Nevskiaceae</taxon>
        <taxon>Panacagrimonas</taxon>
    </lineage>
</organism>